<protein>
    <submittedName>
        <fullName evidence="1">Uncharacterized protein</fullName>
    </submittedName>
</protein>
<proteinExistence type="predicted"/>
<comment type="caution">
    <text evidence="1">The sequence shown here is derived from an EMBL/GenBank/DDBJ whole genome shotgun (WGS) entry which is preliminary data.</text>
</comment>
<accession>A0AAE1DMB8</accession>
<name>A0AAE1DMB8_9GAST</name>
<evidence type="ECO:0000313" key="2">
    <source>
        <dbReference type="Proteomes" id="UP001283361"/>
    </source>
</evidence>
<gene>
    <name evidence="1" type="ORF">RRG08_011452</name>
</gene>
<dbReference type="Proteomes" id="UP001283361">
    <property type="component" value="Unassembled WGS sequence"/>
</dbReference>
<dbReference type="AlphaFoldDB" id="A0AAE1DMB8"/>
<sequence>MFQDRPHQHVSRQSTATRFSVKHLRDVKKKHFPPSYPPVWGRIRPLPSYLHPFLEPNSNVLNPRSVSPAERALRGCRNLIETGRETVKVVSPILKPRG</sequence>
<dbReference type="EMBL" id="JAWDGP010003263">
    <property type="protein sequence ID" value="KAK3775889.1"/>
    <property type="molecule type" value="Genomic_DNA"/>
</dbReference>
<reference evidence="1" key="1">
    <citation type="journal article" date="2023" name="G3 (Bethesda)">
        <title>A reference genome for the long-term kleptoplast-retaining sea slug Elysia crispata morphotype clarki.</title>
        <authorList>
            <person name="Eastman K.E."/>
            <person name="Pendleton A.L."/>
            <person name="Shaikh M.A."/>
            <person name="Suttiyut T."/>
            <person name="Ogas R."/>
            <person name="Tomko P."/>
            <person name="Gavelis G."/>
            <person name="Widhalm J.R."/>
            <person name="Wisecaver J.H."/>
        </authorList>
    </citation>
    <scope>NUCLEOTIDE SEQUENCE</scope>
    <source>
        <strain evidence="1">ECLA1</strain>
    </source>
</reference>
<keyword evidence="2" id="KW-1185">Reference proteome</keyword>
<organism evidence="1 2">
    <name type="scientific">Elysia crispata</name>
    <name type="common">lettuce slug</name>
    <dbReference type="NCBI Taxonomy" id="231223"/>
    <lineage>
        <taxon>Eukaryota</taxon>
        <taxon>Metazoa</taxon>
        <taxon>Spiralia</taxon>
        <taxon>Lophotrochozoa</taxon>
        <taxon>Mollusca</taxon>
        <taxon>Gastropoda</taxon>
        <taxon>Heterobranchia</taxon>
        <taxon>Euthyneura</taxon>
        <taxon>Panpulmonata</taxon>
        <taxon>Sacoglossa</taxon>
        <taxon>Placobranchoidea</taxon>
        <taxon>Plakobranchidae</taxon>
        <taxon>Elysia</taxon>
    </lineage>
</organism>
<evidence type="ECO:0000313" key="1">
    <source>
        <dbReference type="EMBL" id="KAK3775889.1"/>
    </source>
</evidence>